<dbReference type="GO" id="GO:0005743">
    <property type="term" value="C:mitochondrial inner membrane"/>
    <property type="evidence" value="ECO:0007669"/>
    <property type="project" value="UniProtKB-SubCell"/>
</dbReference>
<organism evidence="10">
    <name type="scientific">Arion vulgaris</name>
    <dbReference type="NCBI Taxonomy" id="1028688"/>
    <lineage>
        <taxon>Eukaryota</taxon>
        <taxon>Metazoa</taxon>
        <taxon>Spiralia</taxon>
        <taxon>Lophotrochozoa</taxon>
        <taxon>Mollusca</taxon>
        <taxon>Gastropoda</taxon>
        <taxon>Heterobranchia</taxon>
        <taxon>Euthyneura</taxon>
        <taxon>Panpulmonata</taxon>
        <taxon>Eupulmonata</taxon>
        <taxon>Stylommatophora</taxon>
        <taxon>Helicina</taxon>
        <taxon>Arionoidea</taxon>
        <taxon>Arionidae</taxon>
        <taxon>Arion</taxon>
    </lineage>
</organism>
<protein>
    <recommendedName>
        <fullName evidence="9">Mitochondrial pyruvate carrier</fullName>
    </recommendedName>
</protein>
<sequence length="141" mass="15718">MVRLMPLFASRFYEHLISTAGRYVPPKLVPLWEHPAGPKTIFFWSPFAKWTLVIAGLGDMARPAEKLSTRQSTALCATGFIWSRYSLVIIPKNYSLFAVNFFVGLTGTTQLARIGHLEYVVKPEREAKKVAGATDGQSSEV</sequence>
<dbReference type="EMBL" id="HACG01026157">
    <property type="protein sequence ID" value="CEK73022.1"/>
    <property type="molecule type" value="Transcribed_RNA"/>
</dbReference>
<name>A0A0B6ZXH1_9EUPU</name>
<evidence type="ECO:0000313" key="10">
    <source>
        <dbReference type="EMBL" id="CEK73022.1"/>
    </source>
</evidence>
<evidence type="ECO:0000256" key="1">
    <source>
        <dbReference type="ARBA" id="ARBA00004448"/>
    </source>
</evidence>
<keyword evidence="6" id="KW-1133">Transmembrane helix</keyword>
<keyword evidence="7 9" id="KW-0496">Mitochondrion</keyword>
<evidence type="ECO:0000256" key="6">
    <source>
        <dbReference type="ARBA" id="ARBA00022989"/>
    </source>
</evidence>
<keyword evidence="4" id="KW-0812">Transmembrane</keyword>
<dbReference type="AlphaFoldDB" id="A0A0B6ZXH1"/>
<dbReference type="GO" id="GO:0006850">
    <property type="term" value="P:pyruvate import into mitochondria"/>
    <property type="evidence" value="ECO:0007669"/>
    <property type="project" value="InterPro"/>
</dbReference>
<dbReference type="InterPro" id="IPR005336">
    <property type="entry name" value="MPC"/>
</dbReference>
<evidence type="ECO:0000256" key="4">
    <source>
        <dbReference type="ARBA" id="ARBA00022692"/>
    </source>
</evidence>
<gene>
    <name evidence="10" type="primary">ORF84939</name>
</gene>
<evidence type="ECO:0000256" key="2">
    <source>
        <dbReference type="ARBA" id="ARBA00006416"/>
    </source>
</evidence>
<evidence type="ECO:0000256" key="9">
    <source>
        <dbReference type="RuleBase" id="RU363100"/>
    </source>
</evidence>
<evidence type="ECO:0000256" key="3">
    <source>
        <dbReference type="ARBA" id="ARBA00022448"/>
    </source>
</evidence>
<evidence type="ECO:0000256" key="7">
    <source>
        <dbReference type="ARBA" id="ARBA00023128"/>
    </source>
</evidence>
<comment type="function">
    <text evidence="9">Mediates the uptake of pyruvate into mitochondria.</text>
</comment>
<keyword evidence="5 9" id="KW-0999">Mitochondrion inner membrane</keyword>
<reference evidence="10" key="1">
    <citation type="submission" date="2014-12" db="EMBL/GenBank/DDBJ databases">
        <title>Insight into the proteome of Arion vulgaris.</title>
        <authorList>
            <person name="Aradska J."/>
            <person name="Bulat T."/>
            <person name="Smidak R."/>
            <person name="Sarate P."/>
            <person name="Gangsoo J."/>
            <person name="Sialana F."/>
            <person name="Bilban M."/>
            <person name="Lubec G."/>
        </authorList>
    </citation>
    <scope>NUCLEOTIDE SEQUENCE</scope>
    <source>
        <tissue evidence="10">Skin</tissue>
    </source>
</reference>
<keyword evidence="3 9" id="KW-0813">Transport</keyword>
<dbReference type="PANTHER" id="PTHR14154">
    <property type="entry name" value="UPF0041 BRAIN PROTEIN 44-RELATED"/>
    <property type="match status" value="1"/>
</dbReference>
<comment type="similarity">
    <text evidence="2 9">Belongs to the mitochondrial pyruvate carrier (MPC) (TC 2.A.105) family.</text>
</comment>
<accession>A0A0B6ZXH1</accession>
<comment type="subcellular location">
    <subcellularLocation>
        <location evidence="1 9">Mitochondrion inner membrane</location>
        <topology evidence="1 9">Multi-pass membrane protein</topology>
    </subcellularLocation>
</comment>
<keyword evidence="8" id="KW-0472">Membrane</keyword>
<proteinExistence type="inferred from homology"/>
<evidence type="ECO:0000256" key="5">
    <source>
        <dbReference type="ARBA" id="ARBA00022792"/>
    </source>
</evidence>
<evidence type="ECO:0000256" key="8">
    <source>
        <dbReference type="ARBA" id="ARBA00023136"/>
    </source>
</evidence>
<dbReference type="Pfam" id="PF03650">
    <property type="entry name" value="MPC"/>
    <property type="match status" value="1"/>
</dbReference>